<keyword evidence="6" id="KW-0460">Magnesium</keyword>
<evidence type="ECO:0000313" key="13">
    <source>
        <dbReference type="Proteomes" id="UP000237466"/>
    </source>
</evidence>
<evidence type="ECO:0000259" key="11">
    <source>
        <dbReference type="Pfam" id="PF21654"/>
    </source>
</evidence>
<evidence type="ECO:0000256" key="6">
    <source>
        <dbReference type="ARBA" id="ARBA00022842"/>
    </source>
</evidence>
<gene>
    <name evidence="12" type="ORF">CRN52_23855</name>
</gene>
<comment type="catalytic activity">
    <reaction evidence="10">
        <text>GTP + ATP = 3',3'-cGAMP + 2 diphosphate</text>
        <dbReference type="Rhea" id="RHEA:35647"/>
        <dbReference type="ChEBI" id="CHEBI:30616"/>
        <dbReference type="ChEBI" id="CHEBI:33019"/>
        <dbReference type="ChEBI" id="CHEBI:37565"/>
        <dbReference type="ChEBI" id="CHEBI:71501"/>
    </reaction>
    <physiologicalReaction direction="left-to-right" evidence="10">
        <dbReference type="Rhea" id="RHEA:35648"/>
    </physiologicalReaction>
</comment>
<name>A0A2S3QVY1_VIBVL</name>
<dbReference type="InterPro" id="IPR048445">
    <property type="entry name" value="DncV-like_NTFase"/>
</dbReference>
<keyword evidence="1 12" id="KW-0808">Transferase</keyword>
<keyword evidence="3" id="KW-0479">Metal-binding</keyword>
<proteinExistence type="predicted"/>
<dbReference type="EMBL" id="PDGH01000146">
    <property type="protein sequence ID" value="POB42019.1"/>
    <property type="molecule type" value="Genomic_DNA"/>
</dbReference>
<accession>A0A2S3QVY1</accession>
<dbReference type="GO" id="GO:0016779">
    <property type="term" value="F:nucleotidyltransferase activity"/>
    <property type="evidence" value="ECO:0007669"/>
    <property type="project" value="UniProtKB-KW"/>
</dbReference>
<sequence length="418" mass="47288">MQDQGFKSLRQLSASDKEFCFEMISHITSNLDLTETQLSQLKTAYRAIGSYLANQGGELAECHIYAQGSVGIGTSVKPIDEDSDMDIDLVLHLPSQHYPTTTDEANELLFNLIRVLKDSQRYGDKIENMPKRRCVTLQYGGIEGQGFHMDITPSMPEDMDSPNHKSKVRVADIKDANSPSHPYGYRKWFRSACSKEIRWNRKSNYRSNSDIYAGTVEPLPGQGRKTVLQIVVQLLKRHRDMWKQNKQNVYGDCAPISIIITTLAGLAYEKCSNSNKEYYNPFDLMLDVLEEMPNFISHQYQSDGTLKYTIRNPALPTENFADKWHEKPMLPQAFKAWYTQVTEDLAKLLELDQGLDKTIERSREMFGSQAARGIQAKLADTLTERRAKNRAVVSSIGLGVSNAATATPVPKHNFYGDV</sequence>
<keyword evidence="5" id="KW-0067">ATP-binding</keyword>
<keyword evidence="7" id="KW-0546">Nucleotide metabolism</keyword>
<reference evidence="12 13" key="1">
    <citation type="journal article" date="2018" name="Front. Microbiol.">
        <title>Phylogeny of Vibrio vulnificus from the Analysis of the Core-Genome: Implications for Intra-Species Taxonomy.</title>
        <authorList>
            <person name="Roig F.J."/>
            <person name="Gonzalez-Candelas F."/>
            <person name="Sanjuan E."/>
            <person name="Fouz B."/>
            <person name="Feil E.J."/>
            <person name="Llorens C."/>
            <person name="Baker-Austin C."/>
            <person name="Oliver J.D."/>
            <person name="Danin-Poleg Y."/>
            <person name="Gibas C.J."/>
            <person name="Kashi Y."/>
            <person name="Gulig P.A."/>
            <person name="Morrison S.S."/>
            <person name="Amaro C."/>
        </authorList>
    </citation>
    <scope>NUCLEOTIDE SEQUENCE [LARGE SCALE GENOMIC DNA]</scope>
    <source>
        <strain evidence="12 13">CECT4608</strain>
    </source>
</reference>
<dbReference type="AlphaFoldDB" id="A0A2S3QVY1"/>
<evidence type="ECO:0000256" key="4">
    <source>
        <dbReference type="ARBA" id="ARBA00022741"/>
    </source>
</evidence>
<dbReference type="InterPro" id="IPR006116">
    <property type="entry name" value="NT_2-5OAS_ClassI-CCAase"/>
</dbReference>
<evidence type="ECO:0000256" key="5">
    <source>
        <dbReference type="ARBA" id="ARBA00022840"/>
    </source>
</evidence>
<dbReference type="GO" id="GO:0051607">
    <property type="term" value="P:defense response to virus"/>
    <property type="evidence" value="ECO:0007669"/>
    <property type="project" value="UniProtKB-KW"/>
</dbReference>
<keyword evidence="4" id="KW-0547">Nucleotide-binding</keyword>
<evidence type="ECO:0000256" key="9">
    <source>
        <dbReference type="ARBA" id="ARBA00044145"/>
    </source>
</evidence>
<dbReference type="GO" id="GO:0046872">
    <property type="term" value="F:metal ion binding"/>
    <property type="evidence" value="ECO:0007669"/>
    <property type="project" value="UniProtKB-KW"/>
</dbReference>
<dbReference type="Proteomes" id="UP000237466">
    <property type="component" value="Unassembled WGS sequence"/>
</dbReference>
<evidence type="ECO:0000256" key="7">
    <source>
        <dbReference type="ARBA" id="ARBA00023080"/>
    </source>
</evidence>
<dbReference type="CDD" id="cd05400">
    <property type="entry name" value="NT_2-5OAS_ClassI-CCAase"/>
    <property type="match status" value="1"/>
</dbReference>
<keyword evidence="8" id="KW-0051">Antiviral defense</keyword>
<evidence type="ECO:0000313" key="12">
    <source>
        <dbReference type="EMBL" id="POB42019.1"/>
    </source>
</evidence>
<evidence type="ECO:0000256" key="10">
    <source>
        <dbReference type="ARBA" id="ARBA00048304"/>
    </source>
</evidence>
<dbReference type="Pfam" id="PF21654">
    <property type="entry name" value="DncV-like_NTFase"/>
    <property type="match status" value="1"/>
</dbReference>
<comment type="caution">
    <text evidence="12">The sequence shown here is derived from an EMBL/GenBank/DDBJ whole genome shotgun (WGS) entry which is preliminary data.</text>
</comment>
<keyword evidence="2" id="KW-0548">Nucleotidyltransferase</keyword>
<feature type="domain" description="Cyclic GMP-AMP synthase DncV-like nucleotidyltransferase" evidence="11">
    <location>
        <begin position="64"/>
        <end position="151"/>
    </location>
</feature>
<evidence type="ECO:0000256" key="1">
    <source>
        <dbReference type="ARBA" id="ARBA00022679"/>
    </source>
</evidence>
<evidence type="ECO:0000256" key="3">
    <source>
        <dbReference type="ARBA" id="ARBA00022723"/>
    </source>
</evidence>
<dbReference type="GO" id="GO:0005524">
    <property type="term" value="F:ATP binding"/>
    <property type="evidence" value="ECO:0007669"/>
    <property type="project" value="UniProtKB-KW"/>
</dbReference>
<protein>
    <recommendedName>
        <fullName evidence="9">Cyclic GMP-AMP synthase</fullName>
    </recommendedName>
</protein>
<dbReference type="GO" id="GO:0009117">
    <property type="term" value="P:nucleotide metabolic process"/>
    <property type="evidence" value="ECO:0007669"/>
    <property type="project" value="UniProtKB-KW"/>
</dbReference>
<organism evidence="12 13">
    <name type="scientific">Vibrio vulnificus</name>
    <dbReference type="NCBI Taxonomy" id="672"/>
    <lineage>
        <taxon>Bacteria</taxon>
        <taxon>Pseudomonadati</taxon>
        <taxon>Pseudomonadota</taxon>
        <taxon>Gammaproteobacteria</taxon>
        <taxon>Vibrionales</taxon>
        <taxon>Vibrionaceae</taxon>
        <taxon>Vibrio</taxon>
    </lineage>
</organism>
<dbReference type="RefSeq" id="WP_025789487.1">
    <property type="nucleotide sequence ID" value="NZ_JANFTA010000027.1"/>
</dbReference>
<evidence type="ECO:0000256" key="2">
    <source>
        <dbReference type="ARBA" id="ARBA00022695"/>
    </source>
</evidence>
<evidence type="ECO:0000256" key="8">
    <source>
        <dbReference type="ARBA" id="ARBA00023118"/>
    </source>
</evidence>